<name>A0A2S9I4V4_9GAMM</name>
<dbReference type="AlphaFoldDB" id="A0A2S9I4V4"/>
<dbReference type="Proteomes" id="UP000239181">
    <property type="component" value="Unassembled WGS sequence"/>
</dbReference>
<proteinExistence type="predicted"/>
<dbReference type="EMBL" id="PDET01000027">
    <property type="protein sequence ID" value="PRD12744.1"/>
    <property type="molecule type" value="Genomic_DNA"/>
</dbReference>
<gene>
    <name evidence="1" type="ORF">CQW29_24875</name>
</gene>
<protein>
    <submittedName>
        <fullName evidence="1">Uncharacterized protein</fullName>
    </submittedName>
</protein>
<accession>A0A2S9I4V4</accession>
<keyword evidence="2" id="KW-1185">Reference proteome</keyword>
<comment type="caution">
    <text evidence="1">The sequence shown here is derived from an EMBL/GenBank/DDBJ whole genome shotgun (WGS) entry which is preliminary data.</text>
</comment>
<sequence length="105" mass="11310">MQPHKLPDFGQQALLKHQENQIMKTVYLSLGLIMAAHTCVAATSGTIGVQLTIIAPPCQVNGSMSATSHLPTVACGTRNDVQPKITEAILSPKTETDLEKKAHHR</sequence>
<evidence type="ECO:0000313" key="1">
    <source>
        <dbReference type="EMBL" id="PRD12744.1"/>
    </source>
</evidence>
<reference evidence="1 2" key="1">
    <citation type="submission" date="2017-10" db="EMBL/GenBank/DDBJ databases">
        <title>Draft genome of two endophytic bacteria isolated from 'guarana' Paullinia cupana (Mart.) Ducke.</title>
        <authorList>
            <person name="Siqueira K.A."/>
            <person name="Liotti R.G."/>
            <person name="Mendes T.A."/>
            <person name="Soares M.A."/>
        </authorList>
    </citation>
    <scope>NUCLEOTIDE SEQUENCE [LARGE SCALE GENOMIC DNA]</scope>
    <source>
        <strain evidence="1 2">342</strain>
    </source>
</reference>
<evidence type="ECO:0000313" key="2">
    <source>
        <dbReference type="Proteomes" id="UP000239181"/>
    </source>
</evidence>
<organism evidence="1 2">
    <name type="scientific">Pantoea coffeiphila</name>
    <dbReference type="NCBI Taxonomy" id="1465635"/>
    <lineage>
        <taxon>Bacteria</taxon>
        <taxon>Pseudomonadati</taxon>
        <taxon>Pseudomonadota</taxon>
        <taxon>Gammaproteobacteria</taxon>
        <taxon>Enterobacterales</taxon>
        <taxon>Erwiniaceae</taxon>
        <taxon>Pantoea</taxon>
    </lineage>
</organism>